<keyword evidence="1" id="KW-1133">Transmembrane helix</keyword>
<proteinExistence type="predicted"/>
<reference evidence="2" key="2">
    <citation type="submission" date="2012-02" db="EMBL/GenBank/DDBJ databases">
        <authorList>
            <person name="Genoscope - CEA"/>
        </authorList>
    </citation>
    <scope>NUCLEOTIDE SEQUENCE</scope>
</reference>
<keyword evidence="1" id="KW-0812">Transmembrane</keyword>
<feature type="transmembrane region" description="Helical" evidence="1">
    <location>
        <begin position="71"/>
        <end position="92"/>
    </location>
</feature>
<organism evidence="2">
    <name type="scientific">uncultured Flavobacteriia bacterium</name>
    <dbReference type="NCBI Taxonomy" id="212695"/>
    <lineage>
        <taxon>Bacteria</taxon>
        <taxon>Pseudomonadati</taxon>
        <taxon>Bacteroidota</taxon>
        <taxon>Flavobacteriia</taxon>
        <taxon>environmental samples</taxon>
    </lineage>
</organism>
<feature type="transmembrane region" description="Helical" evidence="1">
    <location>
        <begin position="167"/>
        <end position="183"/>
    </location>
</feature>
<protein>
    <submittedName>
        <fullName evidence="2">Uncharacterized protein</fullName>
    </submittedName>
</protein>
<sequence>MSFSQDGSDLFSMLEEPAEAPSLLPDRMLVTQRLLWGEKGILRTFGIAPLTLEQRQKELKLRRTMLTAHQVLGYTTLAAMIAQGIIGGKLYTGQNDLYELHKDMATVVNIGYFTTAGLSLFTPPPLINKKVKGFTSIKAHKTLATIHFSAMVVTNIYKDKNKEVHKGAAYTAFGSYALAVLVFKF</sequence>
<evidence type="ECO:0000256" key="1">
    <source>
        <dbReference type="SAM" id="Phobius"/>
    </source>
</evidence>
<reference evidence="2" key="1">
    <citation type="journal article" date="2012" name="Environ. Microbiol.">
        <title>Genomic content of uncultured Bacteroidetes from contrasting oceanic provinces in the North Atlantic Ocean.</title>
        <authorList>
            <person name="Gomez-Pereira P.R."/>
            <person name="Schuler M."/>
            <person name="Fuchs B.M."/>
            <person name="Bennke C."/>
            <person name="Teeling H."/>
            <person name="Waldmann J."/>
            <person name="Richter M."/>
            <person name="Barbe V."/>
            <person name="Bataille E."/>
            <person name="Glockner F.O."/>
            <person name="Amann R."/>
        </authorList>
    </citation>
    <scope>NUCLEOTIDE SEQUENCE</scope>
</reference>
<dbReference type="AlphaFoldDB" id="H6RG22"/>
<feature type="transmembrane region" description="Helical" evidence="1">
    <location>
        <begin position="104"/>
        <end position="122"/>
    </location>
</feature>
<keyword evidence="1" id="KW-0472">Membrane</keyword>
<evidence type="ECO:0000313" key="2">
    <source>
        <dbReference type="EMBL" id="CCF99983.1"/>
    </source>
</evidence>
<gene>
    <name evidence="2" type="ORF">VIS_S3CFB50011</name>
</gene>
<name>H6RG22_9BACT</name>
<accession>H6RG22</accession>
<dbReference type="EMBL" id="FO117595">
    <property type="protein sequence ID" value="CCF99983.1"/>
    <property type="molecule type" value="Genomic_DNA"/>
</dbReference>